<proteinExistence type="predicted"/>
<dbReference type="AlphaFoldDB" id="A0A0D3DBP4"/>
<evidence type="ECO:0000313" key="1">
    <source>
        <dbReference type="EnsemblPlants" id="Bo7g088980.1"/>
    </source>
</evidence>
<keyword evidence="2" id="KW-1185">Reference proteome</keyword>
<evidence type="ECO:0000313" key="2">
    <source>
        <dbReference type="Proteomes" id="UP000032141"/>
    </source>
</evidence>
<dbReference type="HOGENOM" id="CLU_2416345_0_0_1"/>
<dbReference type="Proteomes" id="UP000032141">
    <property type="component" value="Chromosome C7"/>
</dbReference>
<reference evidence="1 2" key="1">
    <citation type="journal article" date="2014" name="Genome Biol.">
        <title>Transcriptome and methylome profiling reveals relics of genome dominance in the mesopolyploid Brassica oleracea.</title>
        <authorList>
            <person name="Parkin I.A."/>
            <person name="Koh C."/>
            <person name="Tang H."/>
            <person name="Robinson S.J."/>
            <person name="Kagale S."/>
            <person name="Clarke W.E."/>
            <person name="Town C.D."/>
            <person name="Nixon J."/>
            <person name="Krishnakumar V."/>
            <person name="Bidwell S.L."/>
            <person name="Denoeud F."/>
            <person name="Belcram H."/>
            <person name="Links M.G."/>
            <person name="Just J."/>
            <person name="Clarke C."/>
            <person name="Bender T."/>
            <person name="Huebert T."/>
            <person name="Mason A.S."/>
            <person name="Pires J.C."/>
            <person name="Barker G."/>
            <person name="Moore J."/>
            <person name="Walley P.G."/>
            <person name="Manoli S."/>
            <person name="Batley J."/>
            <person name="Edwards D."/>
            <person name="Nelson M.N."/>
            <person name="Wang X."/>
            <person name="Paterson A.H."/>
            <person name="King G."/>
            <person name="Bancroft I."/>
            <person name="Chalhoub B."/>
            <person name="Sharpe A.G."/>
        </authorList>
    </citation>
    <scope>NUCLEOTIDE SEQUENCE</scope>
    <source>
        <strain evidence="1 2">cv. TO1000</strain>
    </source>
</reference>
<reference evidence="1" key="2">
    <citation type="submission" date="2015-03" db="UniProtKB">
        <authorList>
            <consortium name="EnsemblPlants"/>
        </authorList>
    </citation>
    <scope>IDENTIFICATION</scope>
</reference>
<protein>
    <submittedName>
        <fullName evidence="1">Uncharacterized protein</fullName>
    </submittedName>
</protein>
<sequence length="92" mass="10531">MTSISSTLQLSWRRESTSSSVSCNLLTPSSWYFFLSLPKTRFDAMQINLIFHFMFAGRQVPGMLQHNNCVQPLSNSCSVWKLSDCSVPAHRW</sequence>
<organism evidence="1 2">
    <name type="scientific">Brassica oleracea var. oleracea</name>
    <dbReference type="NCBI Taxonomy" id="109376"/>
    <lineage>
        <taxon>Eukaryota</taxon>
        <taxon>Viridiplantae</taxon>
        <taxon>Streptophyta</taxon>
        <taxon>Embryophyta</taxon>
        <taxon>Tracheophyta</taxon>
        <taxon>Spermatophyta</taxon>
        <taxon>Magnoliopsida</taxon>
        <taxon>eudicotyledons</taxon>
        <taxon>Gunneridae</taxon>
        <taxon>Pentapetalae</taxon>
        <taxon>rosids</taxon>
        <taxon>malvids</taxon>
        <taxon>Brassicales</taxon>
        <taxon>Brassicaceae</taxon>
        <taxon>Brassiceae</taxon>
        <taxon>Brassica</taxon>
    </lineage>
</organism>
<dbReference type="Gramene" id="Bo7g088980.1">
    <property type="protein sequence ID" value="Bo7g088980.1"/>
    <property type="gene ID" value="Bo7g088980"/>
</dbReference>
<name>A0A0D3DBP4_BRAOL</name>
<dbReference type="EnsemblPlants" id="Bo7g088980.1">
    <property type="protein sequence ID" value="Bo7g088980.1"/>
    <property type="gene ID" value="Bo7g088980"/>
</dbReference>
<accession>A0A0D3DBP4</accession>